<evidence type="ECO:0000313" key="4">
    <source>
        <dbReference type="Proteomes" id="UP000077051"/>
    </source>
</evidence>
<evidence type="ECO:0000256" key="1">
    <source>
        <dbReference type="SAM" id="Coils"/>
    </source>
</evidence>
<reference evidence="3 4" key="1">
    <citation type="submission" date="2015-06" db="EMBL/GenBank/DDBJ databases">
        <title>Expansion of signal transduction pathways in fungi by whole-genome duplication.</title>
        <authorList>
            <consortium name="DOE Joint Genome Institute"/>
            <person name="Corrochano L.M."/>
            <person name="Kuo A."/>
            <person name="Marcet-Houben M."/>
            <person name="Polaino S."/>
            <person name="Salamov A."/>
            <person name="Villalobos J.M."/>
            <person name="Alvarez M.I."/>
            <person name="Avalos J."/>
            <person name="Benito E.P."/>
            <person name="Benoit I."/>
            <person name="Burger G."/>
            <person name="Camino L.P."/>
            <person name="Canovas D."/>
            <person name="Cerda-Olmedo E."/>
            <person name="Cheng J.-F."/>
            <person name="Dominguez A."/>
            <person name="Elias M."/>
            <person name="Eslava A.P."/>
            <person name="Glaser F."/>
            <person name="Grimwood J."/>
            <person name="Gutierrez G."/>
            <person name="Heitman J."/>
            <person name="Henrissat B."/>
            <person name="Iturriaga E.A."/>
            <person name="Lang B.F."/>
            <person name="Lavin J.L."/>
            <person name="Lee S."/>
            <person name="Li W."/>
            <person name="Lindquist E."/>
            <person name="Lopez-Garcia S."/>
            <person name="Luque E.M."/>
            <person name="Marcos A.T."/>
            <person name="Martin J."/>
            <person name="Mccluskey K."/>
            <person name="Medina H.R."/>
            <person name="Miralles-Duran A."/>
            <person name="Miyazaki A."/>
            <person name="Munoz-Torres E."/>
            <person name="Oguiza J.A."/>
            <person name="Ohm R."/>
            <person name="Olmedo M."/>
            <person name="Orejas M."/>
            <person name="Ortiz-Castellanos L."/>
            <person name="Pisabarro A.G."/>
            <person name="Rodriguez-Romero J."/>
            <person name="Ruiz-Herrera J."/>
            <person name="Ruiz-Vazquez R."/>
            <person name="Sanz C."/>
            <person name="Schackwitz W."/>
            <person name="Schmutz J."/>
            <person name="Shahriari M."/>
            <person name="Shelest E."/>
            <person name="Silva-Franco F."/>
            <person name="Soanes D."/>
            <person name="Syed K."/>
            <person name="Tagua V.G."/>
            <person name="Talbot N.J."/>
            <person name="Thon M."/>
            <person name="De Vries R.P."/>
            <person name="Wiebenga A."/>
            <person name="Yadav J.S."/>
            <person name="Braun E.L."/>
            <person name="Baker S."/>
            <person name="Garre V."/>
            <person name="Horwitz B."/>
            <person name="Torres-Martinez S."/>
            <person name="Idnurm A."/>
            <person name="Herrera-Estrella A."/>
            <person name="Gabaldon T."/>
            <person name="Grigoriev I.V."/>
        </authorList>
    </citation>
    <scope>NUCLEOTIDE SEQUENCE [LARGE SCALE GENOMIC DNA]</scope>
    <source>
        <strain evidence="3 4">CBS 277.49</strain>
    </source>
</reference>
<sequence length="497" mass="56771">MEGKRCEGYMSTHMIIHQLGCFPTSQLPASSLSTSNITIGTIQSSTLNNCLNTSVVTAGDKRKNEVDFAAASNKKEKLSSEAAEVNAEDITDINQSSDLEVEGSAKATENSESNDWEDNDSVLIEKKSVWQEWLDLYDSISREDLFAFSPILYNVIRLGFGLSPLDRVPYDLYYETLNHYAENAENSYQFKSTITNGNEAYIDKFIDSKTLGEMKSNLVAIKASTSPFLYRLLKIVYNTYDTSLVDIKHSESAFNQLVVAPIVKAAAKELYPSFQTVFFPGEEKLKALLEQLKTIDSKVDKRHGYNADGIIRTRGHQELEVLIYEVSSGYLYQDKAKHSTDHHKGMFGLLSMLKAIADTYKHATLTTFMKQKVFFMQAYHDCLYLWSLRCVEDNLYCLFRERKVRVPYLFESRINDVLDFVLFANEVKVELEHSLKNLESLREEHETYSRSRRYQNEADYVLLSNIIRPTVVKVSMLKGFKGMADEEPYSSPNIPRF</sequence>
<feature type="region of interest" description="Disordered" evidence="2">
    <location>
        <begin position="99"/>
        <end position="118"/>
    </location>
</feature>
<dbReference type="OrthoDB" id="2288739at2759"/>
<evidence type="ECO:0000256" key="2">
    <source>
        <dbReference type="SAM" id="MobiDB-lite"/>
    </source>
</evidence>
<dbReference type="EMBL" id="AMYB01000010">
    <property type="protein sequence ID" value="OAC98365.1"/>
    <property type="molecule type" value="Genomic_DNA"/>
</dbReference>
<organism evidence="3 4">
    <name type="scientific">Mucor lusitanicus CBS 277.49</name>
    <dbReference type="NCBI Taxonomy" id="747725"/>
    <lineage>
        <taxon>Eukaryota</taxon>
        <taxon>Fungi</taxon>
        <taxon>Fungi incertae sedis</taxon>
        <taxon>Mucoromycota</taxon>
        <taxon>Mucoromycotina</taxon>
        <taxon>Mucoromycetes</taxon>
        <taxon>Mucorales</taxon>
        <taxon>Mucorineae</taxon>
        <taxon>Mucoraceae</taxon>
        <taxon>Mucor</taxon>
    </lineage>
</organism>
<comment type="caution">
    <text evidence="3">The sequence shown here is derived from an EMBL/GenBank/DDBJ whole genome shotgun (WGS) entry which is preliminary data.</text>
</comment>
<dbReference type="VEuPathDB" id="FungiDB:MUCCIDRAFT_115279"/>
<dbReference type="AlphaFoldDB" id="A0A168H4R3"/>
<gene>
    <name evidence="3" type="ORF">MUCCIDRAFT_115279</name>
</gene>
<keyword evidence="1" id="KW-0175">Coiled coil</keyword>
<evidence type="ECO:0000313" key="3">
    <source>
        <dbReference type="EMBL" id="OAC98365.1"/>
    </source>
</evidence>
<dbReference type="Proteomes" id="UP000077051">
    <property type="component" value="Unassembled WGS sequence"/>
</dbReference>
<protein>
    <submittedName>
        <fullName evidence="3">Uncharacterized protein</fullName>
    </submittedName>
</protein>
<feature type="coiled-coil region" evidence="1">
    <location>
        <begin position="424"/>
        <end position="451"/>
    </location>
</feature>
<name>A0A168H4R3_MUCCL</name>
<proteinExistence type="predicted"/>
<accession>A0A168H4R3</accession>
<keyword evidence="4" id="KW-1185">Reference proteome</keyword>